<name>A0A512CEB8_9BACT</name>
<evidence type="ECO:0000313" key="1">
    <source>
        <dbReference type="EMBL" id="GEO22400.1"/>
    </source>
</evidence>
<dbReference type="InterPro" id="IPR018673">
    <property type="entry name" value="DUF2141"/>
</dbReference>
<dbReference type="RefSeq" id="WP_020891253.1">
    <property type="nucleotide sequence ID" value="NZ_BJYV01000015.1"/>
</dbReference>
<evidence type="ECO:0008006" key="3">
    <source>
        <dbReference type="Google" id="ProtNLM"/>
    </source>
</evidence>
<dbReference type="Proteomes" id="UP000321301">
    <property type="component" value="Unassembled WGS sequence"/>
</dbReference>
<organism evidence="1 2">
    <name type="scientific">Cyclobacterium qasimii</name>
    <dbReference type="NCBI Taxonomy" id="1350429"/>
    <lineage>
        <taxon>Bacteria</taxon>
        <taxon>Pseudomonadati</taxon>
        <taxon>Bacteroidota</taxon>
        <taxon>Cytophagia</taxon>
        <taxon>Cytophagales</taxon>
        <taxon>Cyclobacteriaceae</taxon>
        <taxon>Cyclobacterium</taxon>
    </lineage>
</organism>
<gene>
    <name evidence="1" type="ORF">CQA01_29340</name>
</gene>
<dbReference type="AlphaFoldDB" id="A0A512CEB8"/>
<accession>A0A512CEB8</accession>
<comment type="caution">
    <text evidence="1">The sequence shown here is derived from an EMBL/GenBank/DDBJ whole genome shotgun (WGS) entry which is preliminary data.</text>
</comment>
<dbReference type="EMBL" id="BJYV01000015">
    <property type="protein sequence ID" value="GEO22400.1"/>
    <property type="molecule type" value="Genomic_DNA"/>
</dbReference>
<sequence>MKIAFVLFCSLFICSFTSPILNQTNLRVGNLDFELGGDVRVQVFKKQPIDILTELKPVVKLQVALEKAPYINLPELEPGEYMIAVFHDSNKNGKMDYSFFGSPKEGYGFSGEFYCNRKNPLPELHYVRLNSGTQDISVNVCY</sequence>
<protein>
    <recommendedName>
        <fullName evidence="3">DUF2141 domain-containing protein</fullName>
    </recommendedName>
</protein>
<reference evidence="1 2" key="1">
    <citation type="submission" date="2019-07" db="EMBL/GenBank/DDBJ databases">
        <title>Whole genome shotgun sequence of Cyclobacterium qasimii NBRC 106168.</title>
        <authorList>
            <person name="Hosoyama A."/>
            <person name="Uohara A."/>
            <person name="Ohji S."/>
            <person name="Ichikawa N."/>
        </authorList>
    </citation>
    <scope>NUCLEOTIDE SEQUENCE [LARGE SCALE GENOMIC DNA]</scope>
    <source>
        <strain evidence="1 2">NBRC 106168</strain>
    </source>
</reference>
<dbReference type="Pfam" id="PF09912">
    <property type="entry name" value="DUF2141"/>
    <property type="match status" value="1"/>
</dbReference>
<evidence type="ECO:0000313" key="2">
    <source>
        <dbReference type="Proteomes" id="UP000321301"/>
    </source>
</evidence>
<keyword evidence="2" id="KW-1185">Reference proteome</keyword>
<proteinExistence type="predicted"/>